<evidence type="ECO:0000256" key="4">
    <source>
        <dbReference type="ARBA" id="ARBA00022729"/>
    </source>
</evidence>
<evidence type="ECO:0000313" key="8">
    <source>
        <dbReference type="EMBL" id="AGZ87467.1"/>
    </source>
</evidence>
<dbReference type="GO" id="GO:0009251">
    <property type="term" value="P:glucan catabolic process"/>
    <property type="evidence" value="ECO:0007669"/>
    <property type="project" value="TreeGrafter"/>
</dbReference>
<dbReference type="PRINTS" id="PR00133">
    <property type="entry name" value="GLHYDRLASE3"/>
</dbReference>
<keyword evidence="5 8" id="KW-0378">Hydrolase</keyword>
<comment type="catalytic activity">
    <reaction evidence="1">
        <text>Hydrolysis of terminal, non-reducing beta-D-glucosyl residues with release of beta-D-glucose.</text>
        <dbReference type="EC" id="3.2.1.21"/>
    </reaction>
</comment>
<dbReference type="Gene3D" id="3.20.20.300">
    <property type="entry name" value="Glycoside hydrolase, family 3, N-terminal domain"/>
    <property type="match status" value="1"/>
</dbReference>
<proteinExistence type="inferred from homology"/>
<dbReference type="PANTHER" id="PTHR30620:SF16">
    <property type="entry name" value="LYSOSOMAL BETA GLUCOSIDASE"/>
    <property type="match status" value="1"/>
</dbReference>
<comment type="similarity">
    <text evidence="2">Belongs to the glycosyl hydrolase 3 family.</text>
</comment>
<dbReference type="GO" id="GO:0008422">
    <property type="term" value="F:beta-glucosidase activity"/>
    <property type="evidence" value="ECO:0007669"/>
    <property type="project" value="UniProtKB-EC"/>
</dbReference>
<reference evidence="8" key="1">
    <citation type="submission" date="2013-07" db="EMBL/GenBank/DDBJ databases">
        <authorList>
            <person name="Mai Z."/>
        </authorList>
    </citation>
    <scope>NUCLEOTIDE SEQUENCE</scope>
</reference>
<evidence type="ECO:0000256" key="3">
    <source>
        <dbReference type="ARBA" id="ARBA00012744"/>
    </source>
</evidence>
<organism evidence="8">
    <name type="scientific">uncultured microorganism</name>
    <dbReference type="NCBI Taxonomy" id="358574"/>
    <lineage>
        <taxon>unclassified sequences</taxon>
        <taxon>environmental samples</taxon>
    </lineage>
</organism>
<dbReference type="InterPro" id="IPR036962">
    <property type="entry name" value="Glyco_hydro_3_N_sf"/>
</dbReference>
<protein>
    <recommendedName>
        <fullName evidence="3">beta-glucosidase</fullName>
        <ecNumber evidence="3">3.2.1.21</ecNumber>
    </recommendedName>
</protein>
<dbReference type="InterPro" id="IPR051915">
    <property type="entry name" value="Cellulose_Degrad_GH3"/>
</dbReference>
<evidence type="ECO:0000259" key="7">
    <source>
        <dbReference type="Pfam" id="PF00933"/>
    </source>
</evidence>
<dbReference type="EMBL" id="KF424271">
    <property type="protein sequence ID" value="AGZ87467.1"/>
    <property type="molecule type" value="Genomic_DNA"/>
</dbReference>
<evidence type="ECO:0000256" key="2">
    <source>
        <dbReference type="ARBA" id="ARBA00005336"/>
    </source>
</evidence>
<keyword evidence="6 8" id="KW-0326">Glycosidase</keyword>
<dbReference type="SUPFAM" id="SSF51445">
    <property type="entry name" value="(Trans)glycosidases"/>
    <property type="match status" value="1"/>
</dbReference>
<dbReference type="EC" id="3.2.1.21" evidence="3"/>
<dbReference type="Pfam" id="PF00933">
    <property type="entry name" value="Glyco_hydro_3"/>
    <property type="match status" value="1"/>
</dbReference>
<dbReference type="InterPro" id="IPR001764">
    <property type="entry name" value="Glyco_hydro_3_N"/>
</dbReference>
<keyword evidence="4" id="KW-0732">Signal</keyword>
<sequence length="525" mass="56614">MKFGKETGSWSRAKVLAVVCLPVVAIGLSGCAQEAQQPELAARSKPILERDGHQFRDLDGDGALTPYEDWRLSPEERTADLLERMSVEEKVGTLMHSTLPGRDGEMGVAQVYDLDALGELVKGKHVTSFITRLSLEPIVLAEQNNAVQELAEASRLGIPITISTDPRNHFQYVLGASSSALGNTQWPELLGFAALRDPDRVRHFARIGRREYRAVGIHMALSPQLDLATEPRWARMSGTFGSNPQLTSDLGAAYVEGFQGGANGLAPDGVMTVVKHWVGYGAQPEGFDGHNYYGRFAMPGDSLNLHVDAFRGALNAQAAGVMPAYPIPVGASYDGEPIEEVSPGYSKQLLEGLLRGELGFGGIVLSDWAITRDCNDRCRNPTDDAPQRPQDISTAWGVEDLTVQERYVKGLEAGLDQFGGTDDVAPLLAALKAGEIAQERLDLSVARVLLPKFVMGLFENPYVDPRAAVAATGNGDDFALAAQTQREAHVLLRNESAACPSHMAVKVWLFGVSADAAREAGLEVV</sequence>
<dbReference type="PROSITE" id="PS51257">
    <property type="entry name" value="PROKAR_LIPOPROTEIN"/>
    <property type="match status" value="1"/>
</dbReference>
<evidence type="ECO:0000256" key="5">
    <source>
        <dbReference type="ARBA" id="ARBA00022801"/>
    </source>
</evidence>
<dbReference type="AlphaFoldDB" id="U5YBI2"/>
<evidence type="ECO:0000256" key="1">
    <source>
        <dbReference type="ARBA" id="ARBA00000448"/>
    </source>
</evidence>
<evidence type="ECO:0000256" key="6">
    <source>
        <dbReference type="ARBA" id="ARBA00023295"/>
    </source>
</evidence>
<name>U5YBI2_9ZZZZ</name>
<dbReference type="PANTHER" id="PTHR30620">
    <property type="entry name" value="PERIPLASMIC BETA-GLUCOSIDASE-RELATED"/>
    <property type="match status" value="1"/>
</dbReference>
<accession>U5YBI2</accession>
<dbReference type="InterPro" id="IPR017853">
    <property type="entry name" value="GH"/>
</dbReference>
<feature type="domain" description="Glycoside hydrolase family 3 N-terminal" evidence="7">
    <location>
        <begin position="105"/>
        <end position="449"/>
    </location>
</feature>